<protein>
    <submittedName>
        <fullName evidence="5">WD40 repeat protein/transcriptional regulator with XRE-family HTH domain</fullName>
    </submittedName>
</protein>
<dbReference type="InterPro" id="IPR027417">
    <property type="entry name" value="P-loop_NTPase"/>
</dbReference>
<feature type="repeat" description="WD" evidence="3">
    <location>
        <begin position="1030"/>
        <end position="1071"/>
    </location>
</feature>
<dbReference type="Pfam" id="PF00400">
    <property type="entry name" value="WD40"/>
    <property type="match status" value="13"/>
</dbReference>
<dbReference type="AlphaFoldDB" id="A0A7W7FXG8"/>
<dbReference type="SMART" id="SM00320">
    <property type="entry name" value="WD40"/>
    <property type="match status" value="14"/>
</dbReference>
<feature type="repeat" description="WD" evidence="3">
    <location>
        <begin position="940"/>
        <end position="981"/>
    </location>
</feature>
<dbReference type="SUPFAM" id="SSF50978">
    <property type="entry name" value="WD40 repeat-like"/>
    <property type="match status" value="1"/>
</dbReference>
<dbReference type="PROSITE" id="PS50294">
    <property type="entry name" value="WD_REPEATS_REGION"/>
    <property type="match status" value="12"/>
</dbReference>
<proteinExistence type="predicted"/>
<evidence type="ECO:0000259" key="4">
    <source>
        <dbReference type="SMART" id="SM00530"/>
    </source>
</evidence>
<organism evidence="5 6">
    <name type="scientific">Crossiella cryophila</name>
    <dbReference type="NCBI Taxonomy" id="43355"/>
    <lineage>
        <taxon>Bacteria</taxon>
        <taxon>Bacillati</taxon>
        <taxon>Actinomycetota</taxon>
        <taxon>Actinomycetes</taxon>
        <taxon>Pseudonocardiales</taxon>
        <taxon>Pseudonocardiaceae</taxon>
        <taxon>Crossiella</taxon>
    </lineage>
</organism>
<reference evidence="5 6" key="1">
    <citation type="submission" date="2020-08" db="EMBL/GenBank/DDBJ databases">
        <title>Sequencing the genomes of 1000 actinobacteria strains.</title>
        <authorList>
            <person name="Klenk H.-P."/>
        </authorList>
    </citation>
    <scope>NUCLEOTIDE SEQUENCE [LARGE SCALE GENOMIC DNA]</scope>
    <source>
        <strain evidence="5 6">DSM 44230</strain>
    </source>
</reference>
<keyword evidence="1 3" id="KW-0853">WD repeat</keyword>
<feature type="repeat" description="WD" evidence="3">
    <location>
        <begin position="850"/>
        <end position="891"/>
    </location>
</feature>
<dbReference type="PANTHER" id="PTHR19879">
    <property type="entry name" value="TRANSCRIPTION INITIATION FACTOR TFIID"/>
    <property type="match status" value="1"/>
</dbReference>
<dbReference type="PANTHER" id="PTHR19879:SF9">
    <property type="entry name" value="TRANSCRIPTION INITIATION FACTOR TFIID SUBUNIT 5"/>
    <property type="match status" value="1"/>
</dbReference>
<keyword evidence="6" id="KW-1185">Reference proteome</keyword>
<evidence type="ECO:0000256" key="2">
    <source>
        <dbReference type="ARBA" id="ARBA00022737"/>
    </source>
</evidence>
<dbReference type="SUPFAM" id="SSF50998">
    <property type="entry name" value="Quinoprotein alcohol dehydrogenase-like"/>
    <property type="match status" value="1"/>
</dbReference>
<feature type="repeat" description="WD" evidence="3">
    <location>
        <begin position="1075"/>
        <end position="1116"/>
    </location>
</feature>
<dbReference type="SUPFAM" id="SSF52540">
    <property type="entry name" value="P-loop containing nucleoside triphosphate hydrolases"/>
    <property type="match status" value="1"/>
</dbReference>
<dbReference type="Proteomes" id="UP000533598">
    <property type="component" value="Unassembled WGS sequence"/>
</dbReference>
<comment type="caution">
    <text evidence="5">The sequence shown here is derived from an EMBL/GenBank/DDBJ whole genome shotgun (WGS) entry which is preliminary data.</text>
</comment>
<dbReference type="InterPro" id="IPR020472">
    <property type="entry name" value="WD40_PAC1"/>
</dbReference>
<dbReference type="InterPro" id="IPR049052">
    <property type="entry name" value="nSTAND1"/>
</dbReference>
<feature type="repeat" description="WD" evidence="3">
    <location>
        <begin position="985"/>
        <end position="1026"/>
    </location>
</feature>
<feature type="repeat" description="WD" evidence="3">
    <location>
        <begin position="619"/>
        <end position="660"/>
    </location>
</feature>
<dbReference type="PRINTS" id="PR00320">
    <property type="entry name" value="GPROTEINBRPT"/>
</dbReference>
<dbReference type="Gene3D" id="3.40.50.300">
    <property type="entry name" value="P-loop containing nucleotide triphosphate hydrolases"/>
    <property type="match status" value="1"/>
</dbReference>
<feature type="repeat" description="WD" evidence="3">
    <location>
        <begin position="1120"/>
        <end position="1155"/>
    </location>
</feature>
<feature type="repeat" description="WD" evidence="3">
    <location>
        <begin position="1165"/>
        <end position="1206"/>
    </location>
</feature>
<feature type="domain" description="HTH cro/C1-type" evidence="4">
    <location>
        <begin position="21"/>
        <end position="77"/>
    </location>
</feature>
<dbReference type="InterPro" id="IPR011047">
    <property type="entry name" value="Quinoprotein_ADH-like_sf"/>
</dbReference>
<gene>
    <name evidence="5" type="ORF">HNR67_007213</name>
</gene>
<dbReference type="InterPro" id="IPR001680">
    <property type="entry name" value="WD40_rpt"/>
</dbReference>
<sequence length="1279" mass="138572">MPRPERPLDPAAGPVQRFAGELRVLRQQAGNPSYRELARRAHFSMATLAQAARGDRLPSLAVTLAYVRACGGAEADWEQRWRDTVAELEPAGPREADADQPPYPGLAAFQAEDADRFFGRADLVRKLLDLLTTRRFVAVVGASGSGKSSVLRAGVLPKAGPALVITPGARPLEECAVALAARLRTPAGGLVADLREQPRNLGLALRQLLEGEPAEAEFLLVVDQFEELFTLCADPAERSAFLAALRAATDDDSGRARVVIGVRSDFYTHCLQRPELAGILQDAQIVVGRLGTDELRAVIVEPAVRAGCTVETALVTRLVADAAGRPGVLPLVSHALLETWRRRRGTTLTLAGYDAVGGIEHAVARTAEEVHSGLTEDQRALLRRILLRLTALGEGTEDTKRRIHRGELDTADPDTALVLDRLTAARLLTRDGDTVEITHEALIRSWPRLRGWLTEDREGLRVHRQLTEAAAGWETDHRDPGALYRGSRLAVAKDWATRNDATLSAGERRFLTDSLAEQARQDQTDRRRTRRLWQAVALLTVMLVLSVVATGFAVDSQRMADEERTTTLAQQVSDRAISLRGTNPALAARLSLAAYRLAPIPETRGNLLSTNATHYASPLTEQGNTVGAAMYSPDGRHLVVANQNSTLSLWDVSDRRHPYRLRTLHGHRGPVVALAYRPGGGVVASGGAGVLFWDVSDPRQSKEIGRLPWQGAPVSALAFDRSGGLLAVAGVDGVVELWDVRDPAAAKPRAKFKDARTVHGMAFSPDGRTFAIAGSGDQPVRFWDIRDPAAPRQLGSLQVARSGNLPVDRQTAFGAAFNHDGTLFATGAVDRSVRVWDLRDPANPVALPHLEGHRDTVFDLTFSPSGDTLVSAALDNDIRVWHLRDRARPRAGAVLSKHTDIVRSVVFHPDGTTLASGSLDQSVRLWDFANPERPVELPELSAHSGPVRTAVLHPNQKLLATGSADRTVRLWDVRDQRHPKLVKVLPGHDDVVYDVRFSPDGSLLATATLDGKVRLWSVTDLAEVTLRGTLEGHEDGVLSVAFAEGGATLITGSIDSTVLMWDIRDPANPRRGAQLTSPTDAIMAVSYNEKTRILAAAAADRSVRLWRIEDYQRATALATAGGHQDLPYSVAINPEGTLVASTGADHSVRMWDIRNPADPKLVEAKTEHGNTTYSVAFSPDGRTLASTGADQTLRLWEVSAEGRLTESAVLALHKDRVYSGQFSPDGKTVVSGGHDGVVLLWDADPEQAAAAVCGLPEAELTEQEWDQYFPGVPQRSQCT</sequence>
<evidence type="ECO:0000313" key="6">
    <source>
        <dbReference type="Proteomes" id="UP000533598"/>
    </source>
</evidence>
<dbReference type="InterPro" id="IPR019775">
    <property type="entry name" value="WD40_repeat_CS"/>
</dbReference>
<dbReference type="SMART" id="SM00530">
    <property type="entry name" value="HTH_XRE"/>
    <property type="match status" value="1"/>
</dbReference>
<dbReference type="Gene3D" id="2.130.10.10">
    <property type="entry name" value="YVTN repeat-like/Quinoprotein amine dehydrogenase"/>
    <property type="match status" value="5"/>
</dbReference>
<evidence type="ECO:0000256" key="1">
    <source>
        <dbReference type="ARBA" id="ARBA00022574"/>
    </source>
</evidence>
<feature type="repeat" description="WD" evidence="3">
    <location>
        <begin position="1210"/>
        <end position="1251"/>
    </location>
</feature>
<feature type="repeat" description="WD" evidence="3">
    <location>
        <begin position="707"/>
        <end position="748"/>
    </location>
</feature>
<evidence type="ECO:0000313" key="5">
    <source>
        <dbReference type="EMBL" id="MBB4681095.1"/>
    </source>
</evidence>
<dbReference type="Pfam" id="PF20703">
    <property type="entry name" value="nSTAND1"/>
    <property type="match status" value="1"/>
</dbReference>
<name>A0A7W7FXG8_9PSEU</name>
<dbReference type="CDD" id="cd00093">
    <property type="entry name" value="HTH_XRE"/>
    <property type="match status" value="1"/>
</dbReference>
<dbReference type="GO" id="GO:0006367">
    <property type="term" value="P:transcription initiation at RNA polymerase II promoter"/>
    <property type="evidence" value="ECO:0007669"/>
    <property type="project" value="TreeGrafter"/>
</dbReference>
<dbReference type="RefSeq" id="WP_185007414.1">
    <property type="nucleotide sequence ID" value="NZ_BAAAUI010000054.1"/>
</dbReference>
<dbReference type="InterPro" id="IPR036322">
    <property type="entry name" value="WD40_repeat_dom_sf"/>
</dbReference>
<feature type="repeat" description="WD" evidence="3">
    <location>
        <begin position="758"/>
        <end position="793"/>
    </location>
</feature>
<dbReference type="PROSITE" id="PS00678">
    <property type="entry name" value="WD_REPEATS_1"/>
    <property type="match status" value="4"/>
</dbReference>
<keyword evidence="2" id="KW-0677">Repeat</keyword>
<dbReference type="PROSITE" id="PS50082">
    <property type="entry name" value="WD_REPEATS_2"/>
    <property type="match status" value="13"/>
</dbReference>
<dbReference type="EMBL" id="JACHMH010000001">
    <property type="protein sequence ID" value="MBB4681095.1"/>
    <property type="molecule type" value="Genomic_DNA"/>
</dbReference>
<evidence type="ECO:0000256" key="3">
    <source>
        <dbReference type="PROSITE-ProRule" id="PRU00221"/>
    </source>
</evidence>
<feature type="repeat" description="WD" evidence="3">
    <location>
        <begin position="805"/>
        <end position="839"/>
    </location>
</feature>
<dbReference type="InterPro" id="IPR001387">
    <property type="entry name" value="Cro/C1-type_HTH"/>
</dbReference>
<dbReference type="InterPro" id="IPR015943">
    <property type="entry name" value="WD40/YVTN_repeat-like_dom_sf"/>
</dbReference>
<feature type="repeat" description="WD" evidence="3">
    <location>
        <begin position="895"/>
        <end position="936"/>
    </location>
</feature>
<accession>A0A7W7FXG8</accession>
<dbReference type="CDD" id="cd00200">
    <property type="entry name" value="WD40"/>
    <property type="match status" value="2"/>
</dbReference>